<evidence type="ECO:0000313" key="5">
    <source>
        <dbReference type="Proteomes" id="UP000251571"/>
    </source>
</evidence>
<keyword evidence="4" id="KW-1185">Reference proteome</keyword>
<name>A0A2Y9AKC7_9RHOB</name>
<feature type="domain" description="UspA" evidence="1">
    <location>
        <begin position="1"/>
        <end position="137"/>
    </location>
</feature>
<dbReference type="Gene3D" id="3.40.50.620">
    <property type="entry name" value="HUPs"/>
    <property type="match status" value="1"/>
</dbReference>
<sequence>MFKRIMIPVDLAHLKTLEKALKAGAVMARSEGAPVTYVSVTSDAPGSLAHTPQEFEKKLNAFASEQAAAHGITADAKMIVANDPAVDLDGKLMRAADEMGADLIVMASHVPGLSDYIWPSNGGTLAGHSKASVFVVRDQG</sequence>
<organism evidence="3 5">
    <name type="scientific">Jannaschia seohaensis</name>
    <dbReference type="NCBI Taxonomy" id="475081"/>
    <lineage>
        <taxon>Bacteria</taxon>
        <taxon>Pseudomonadati</taxon>
        <taxon>Pseudomonadota</taxon>
        <taxon>Alphaproteobacteria</taxon>
        <taxon>Rhodobacterales</taxon>
        <taxon>Roseobacteraceae</taxon>
        <taxon>Jannaschia</taxon>
    </lineage>
</organism>
<dbReference type="Pfam" id="PF00582">
    <property type="entry name" value="Usp"/>
    <property type="match status" value="1"/>
</dbReference>
<dbReference type="EMBL" id="UETC01000003">
    <property type="protein sequence ID" value="SSA44615.1"/>
    <property type="molecule type" value="Genomic_DNA"/>
</dbReference>
<protein>
    <submittedName>
        <fullName evidence="2">Nucleotide-binding universal stress UspA family protein</fullName>
    </submittedName>
    <submittedName>
        <fullName evidence="3">Nucleotide-binding universal stress protein, UspA family</fullName>
    </submittedName>
</protein>
<dbReference type="SUPFAM" id="SSF52402">
    <property type="entry name" value="Adenine nucleotide alpha hydrolases-like"/>
    <property type="match status" value="1"/>
</dbReference>
<dbReference type="OrthoDB" id="9792500at2"/>
<dbReference type="RefSeq" id="WP_109564095.1">
    <property type="nucleotide sequence ID" value="NZ_QGDJ01000003.1"/>
</dbReference>
<gene>
    <name evidence="2" type="ORF">BCF38_103338</name>
    <name evidence="3" type="ORF">SAMN05421539_103338</name>
</gene>
<dbReference type="InterPro" id="IPR006016">
    <property type="entry name" value="UspA"/>
</dbReference>
<dbReference type="InterPro" id="IPR014729">
    <property type="entry name" value="Rossmann-like_a/b/a_fold"/>
</dbReference>
<accession>A0A2Y9AKC7</accession>
<evidence type="ECO:0000313" key="3">
    <source>
        <dbReference type="EMBL" id="SSA44615.1"/>
    </source>
</evidence>
<evidence type="ECO:0000259" key="1">
    <source>
        <dbReference type="Pfam" id="PF00582"/>
    </source>
</evidence>
<dbReference type="EMBL" id="QGDJ01000003">
    <property type="protein sequence ID" value="PWJ20519.1"/>
    <property type="molecule type" value="Genomic_DNA"/>
</dbReference>
<dbReference type="Proteomes" id="UP000251571">
    <property type="component" value="Unassembled WGS sequence"/>
</dbReference>
<dbReference type="CDD" id="cd00293">
    <property type="entry name" value="USP-like"/>
    <property type="match status" value="1"/>
</dbReference>
<reference evidence="3 5" key="1">
    <citation type="submission" date="2016-10" db="EMBL/GenBank/DDBJ databases">
        <authorList>
            <person name="Cai Z."/>
        </authorList>
    </citation>
    <scope>NUCLEOTIDE SEQUENCE [LARGE SCALE GENOMIC DNA]</scope>
    <source>
        <strain evidence="3 5">DSM 25227</strain>
    </source>
</reference>
<reference evidence="2 4" key="2">
    <citation type="submission" date="2018-03" db="EMBL/GenBank/DDBJ databases">
        <title>Genomic Encyclopedia of Archaeal and Bacterial Type Strains, Phase II (KMG-II): from individual species to whole genera.</title>
        <authorList>
            <person name="Goeker M."/>
        </authorList>
    </citation>
    <scope>NUCLEOTIDE SEQUENCE [LARGE SCALE GENOMIC DNA]</scope>
    <source>
        <strain evidence="2 4">DSM 25227</strain>
    </source>
</reference>
<dbReference type="AlphaFoldDB" id="A0A2Y9AKC7"/>
<proteinExistence type="predicted"/>
<evidence type="ECO:0000313" key="4">
    <source>
        <dbReference type="Proteomes" id="UP000245839"/>
    </source>
</evidence>
<dbReference type="Proteomes" id="UP000245839">
    <property type="component" value="Unassembled WGS sequence"/>
</dbReference>
<evidence type="ECO:0000313" key="2">
    <source>
        <dbReference type="EMBL" id="PWJ20519.1"/>
    </source>
</evidence>